<organism evidence="2 3">
    <name type="scientific">Vibrio marisflavi CECT 7928</name>
    <dbReference type="NCBI Taxonomy" id="634439"/>
    <lineage>
        <taxon>Bacteria</taxon>
        <taxon>Pseudomonadati</taxon>
        <taxon>Pseudomonadota</taxon>
        <taxon>Gammaproteobacteria</taxon>
        <taxon>Vibrionales</taxon>
        <taxon>Vibrionaceae</taxon>
        <taxon>Vibrio</taxon>
    </lineage>
</organism>
<sequence>MKDNNYLITNENSSEVEKIKEELSKITPTTKKRALEKFGLAALGSIPWVGGFISAAASIKTEEGTLKTDSLQTRWLEEHESKMQSLGKTLNEIGASFERLGEIVDERLQSEEFLDIVRKSFRTWDSSDTDEKRKYIANLISNSAGCRVCSDDVVRLFIDWLAGYHESHFAVIREIYKNPGVTRHDIWAVINGAFPREDSAEADLYKLLIRDLSTGGVIRQARETTHDGQFLKRKPKPKSSASRTTESAFENTKPYVLTELGKQFVHYTMNDVVTRVR</sequence>
<keyword evidence="3" id="KW-1185">Reference proteome</keyword>
<evidence type="ECO:0000313" key="3">
    <source>
        <dbReference type="Proteomes" id="UP000838748"/>
    </source>
</evidence>
<protein>
    <submittedName>
        <fullName evidence="2">Uncharacterized protein</fullName>
    </submittedName>
</protein>
<comment type="caution">
    <text evidence="2">The sequence shown here is derived from an EMBL/GenBank/DDBJ whole genome shotgun (WGS) entry which is preliminary data.</text>
</comment>
<reference evidence="2" key="1">
    <citation type="submission" date="2021-11" db="EMBL/GenBank/DDBJ databases">
        <authorList>
            <person name="Rodrigo-Torres L."/>
            <person name="Arahal R. D."/>
            <person name="Lucena T."/>
        </authorList>
    </citation>
    <scope>NUCLEOTIDE SEQUENCE</scope>
    <source>
        <strain evidence="2">CECT 7928</strain>
    </source>
</reference>
<proteinExistence type="predicted"/>
<accession>A0ABN8E2U7</accession>
<feature type="region of interest" description="Disordered" evidence="1">
    <location>
        <begin position="224"/>
        <end position="247"/>
    </location>
</feature>
<name>A0ABN8E2U7_9VIBR</name>
<evidence type="ECO:0000256" key="1">
    <source>
        <dbReference type="SAM" id="MobiDB-lite"/>
    </source>
</evidence>
<gene>
    <name evidence="2" type="ORF">VMF7928_01482</name>
</gene>
<dbReference type="RefSeq" id="WP_237360843.1">
    <property type="nucleotide sequence ID" value="NZ_CAKLDM010000002.1"/>
</dbReference>
<dbReference type="EMBL" id="CAKLDM010000002">
    <property type="protein sequence ID" value="CAH0538560.1"/>
    <property type="molecule type" value="Genomic_DNA"/>
</dbReference>
<evidence type="ECO:0000313" key="2">
    <source>
        <dbReference type="EMBL" id="CAH0538560.1"/>
    </source>
</evidence>
<dbReference type="Proteomes" id="UP000838748">
    <property type="component" value="Unassembled WGS sequence"/>
</dbReference>